<keyword evidence="2" id="KW-1185">Reference proteome</keyword>
<protein>
    <submittedName>
        <fullName evidence="1">Uncharacterized protein</fullName>
    </submittedName>
</protein>
<name>A0A812T427_9DINO</name>
<gene>
    <name evidence="1" type="ORF">SNAT2548_LOCUS28986</name>
</gene>
<dbReference type="OrthoDB" id="417266at2759"/>
<comment type="caution">
    <text evidence="1">The sequence shown here is derived from an EMBL/GenBank/DDBJ whole genome shotgun (WGS) entry which is preliminary data.</text>
</comment>
<dbReference type="EMBL" id="CAJNDS010002540">
    <property type="protein sequence ID" value="CAE7517974.1"/>
    <property type="molecule type" value="Genomic_DNA"/>
</dbReference>
<evidence type="ECO:0000313" key="2">
    <source>
        <dbReference type="Proteomes" id="UP000604046"/>
    </source>
</evidence>
<sequence length="1134" mass="126586">MVEAETDDWKLARLNKVRQAEVITRLVRAKISLSEFGTGWNDDEATVEAVKMAGRQAAEEIAHREFEASIRETLSGSHLSQAAVEEFAAKMKLMAEMCGKGQEGKELMKEELSIMKSNSEMSTMESTMAHEMATYVDEMCQVQVMDVDFFVGKFGHVSDCNELIGLSLVSKMHKETQKLDYFAKSSLVLHDEENGVGHQFVELLKGGESVATFKARLHNATQKSAEHLPTMSRLRLIDLKHYEHVHGFTVAKYCNGTFTEAADWESPAIQNYVDCLCTRQQPSLLCDAQHSEELETLRPSIMARLRKAKKSLSSAALLEVAESFKSKGIGLGPCTGGAFTCSLCVSGQCLGGGGLAFDHLSALTTLIKGPQSCVKGECSVCFGVSAGQRTRFILSFGVSVASCNGAAAFFTSFHIWAAVTLCIGGVLGKIADAIGWSACAGIANVAYYPFINKMTITLSLPIFVPPPLGVAAPLEVNLNLGDLTPAVYSHCGKQGHGEYNCLQSMFNARGPTRVSVGVDVLLGVSIPVLGSVGKWVRILGFEMAEKDNSRELAMNKAGVTIEYIGSNREGGELCGKTFSNVNCIKEAGDKNYRANTQDKHGDRFHVYRNPNDENDPRALCVRRVDRWDAGWGMELELACKVDNSQGGGGGILIPLGTTHHDKKCVMPPEPVHCPGWSGNRGHRLGFDNEDAGFKITEEGGRICGHLEHRRRRRRRHRRRRRNSLGWDMKLVLECDSKGHKTDYVVQDINFGTSHTNMKCLLPTHRVKCEWDAGNAHKRANDHKNGDQFHIWNSHTNHLCVKRTDAGGGWGMDLRVQCKQYEQLWGKTKVTIGSSRHNEKCVHFAQKGLRCDDLAGNREYRSMDTDKEDSFYIELRDNHVCARRTDGGRRRRHRRRRRWTEGWGTNLEIDCKVIQGPWDIVPIGGCGTPSHYRCFLPEHRVVCDEEVNWHHPFLIWEDHTNHICARRMDGNHGWTGNLQLECQKKEKRWTRTTVTIGASGGNEKCVDVPNQEKIQCDYLAGNPEYRLSDPHWGDTFNIEHKDNKVCARRTDSHGGWGMHLTIHCKEYSYSIREIIEAPKEVAKEVTETIVQNPEAAKKAAKTTAKNMRNATRLTSQSFLLLPAAADKKECFWLCT</sequence>
<dbReference type="AlphaFoldDB" id="A0A812T427"/>
<proteinExistence type="predicted"/>
<dbReference type="Proteomes" id="UP000604046">
    <property type="component" value="Unassembled WGS sequence"/>
</dbReference>
<reference evidence="1" key="1">
    <citation type="submission" date="2021-02" db="EMBL/GenBank/DDBJ databases">
        <authorList>
            <person name="Dougan E. K."/>
            <person name="Rhodes N."/>
            <person name="Thang M."/>
            <person name="Chan C."/>
        </authorList>
    </citation>
    <scope>NUCLEOTIDE SEQUENCE</scope>
</reference>
<organism evidence="1 2">
    <name type="scientific">Symbiodinium natans</name>
    <dbReference type="NCBI Taxonomy" id="878477"/>
    <lineage>
        <taxon>Eukaryota</taxon>
        <taxon>Sar</taxon>
        <taxon>Alveolata</taxon>
        <taxon>Dinophyceae</taxon>
        <taxon>Suessiales</taxon>
        <taxon>Symbiodiniaceae</taxon>
        <taxon>Symbiodinium</taxon>
    </lineage>
</organism>
<accession>A0A812T427</accession>
<evidence type="ECO:0000313" key="1">
    <source>
        <dbReference type="EMBL" id="CAE7517974.1"/>
    </source>
</evidence>